<proteinExistence type="predicted"/>
<dbReference type="AlphaFoldDB" id="A0AAU9CL93"/>
<dbReference type="Proteomes" id="UP001348817">
    <property type="component" value="Chromosome"/>
</dbReference>
<organism evidence="1 2">
    <name type="scientific">Fulvitalea axinellae</name>
    <dbReference type="NCBI Taxonomy" id="1182444"/>
    <lineage>
        <taxon>Bacteria</taxon>
        <taxon>Pseudomonadati</taxon>
        <taxon>Bacteroidota</taxon>
        <taxon>Cytophagia</taxon>
        <taxon>Cytophagales</taxon>
        <taxon>Persicobacteraceae</taxon>
        <taxon>Fulvitalea</taxon>
    </lineage>
</organism>
<protein>
    <recommendedName>
        <fullName evidence="3">DUF5004 domain-containing protein</fullName>
    </recommendedName>
</protein>
<evidence type="ECO:0000313" key="1">
    <source>
        <dbReference type="EMBL" id="BDD09766.1"/>
    </source>
</evidence>
<sequence>MKREYIKWSIALFAVGLIFWSCKRDFEFGYPSPKINGVVGMWTASKVELVDAVALASGANNVKLDITDAYNLKLDQYTITFSAETEGPSIIPTAFMVEANGAYNFIGISRGTWKLDNMMYPTKILLQASDAFDDVMPPNASFRIVAPPKEGTELRIAFDRIVDNEVLCSYVYTFVKVPEN</sequence>
<name>A0AAU9CL93_9BACT</name>
<dbReference type="RefSeq" id="WP_338391359.1">
    <property type="nucleotide sequence ID" value="NZ_AP025314.1"/>
</dbReference>
<accession>A0AAU9CL93</accession>
<reference evidence="1 2" key="1">
    <citation type="submission" date="2021-12" db="EMBL/GenBank/DDBJ databases">
        <title>Genome sequencing of bacteria with rrn-lacking chromosome and rrn-plasmid.</title>
        <authorList>
            <person name="Anda M."/>
            <person name="Iwasaki W."/>
        </authorList>
    </citation>
    <scope>NUCLEOTIDE SEQUENCE [LARGE SCALE GENOMIC DNA]</scope>
    <source>
        <strain evidence="1 2">DSM 100852</strain>
    </source>
</reference>
<keyword evidence="2" id="KW-1185">Reference proteome</keyword>
<evidence type="ECO:0008006" key="3">
    <source>
        <dbReference type="Google" id="ProtNLM"/>
    </source>
</evidence>
<evidence type="ECO:0000313" key="2">
    <source>
        <dbReference type="Proteomes" id="UP001348817"/>
    </source>
</evidence>
<dbReference type="EMBL" id="AP025314">
    <property type="protein sequence ID" value="BDD09766.1"/>
    <property type="molecule type" value="Genomic_DNA"/>
</dbReference>
<dbReference type="KEGG" id="fax:FUAX_21980"/>
<gene>
    <name evidence="1" type="ORF">FUAX_21980</name>
</gene>